<sequence length="132" mass="13958">MLFVIQIAACIVSGVRNIISFMTLFLLSEVPVPIVVLPDKESDKITALARIGGGYNRPEDTKPSLAQPLDTWAVVAPLAFYLFPSLLLPFPKAPTSHPWPSPSLLQPPAPTRHPPPAARCVPAGGGGLTGEG</sequence>
<feature type="compositionally biased region" description="Gly residues" evidence="1">
    <location>
        <begin position="123"/>
        <end position="132"/>
    </location>
</feature>
<name>A0A9D4B776_9SAUR</name>
<evidence type="ECO:0000256" key="1">
    <source>
        <dbReference type="SAM" id="MobiDB-lite"/>
    </source>
</evidence>
<organism evidence="2 3">
    <name type="scientific">Mauremys mutica</name>
    <name type="common">yellowpond turtle</name>
    <dbReference type="NCBI Taxonomy" id="74926"/>
    <lineage>
        <taxon>Eukaryota</taxon>
        <taxon>Metazoa</taxon>
        <taxon>Chordata</taxon>
        <taxon>Craniata</taxon>
        <taxon>Vertebrata</taxon>
        <taxon>Euteleostomi</taxon>
        <taxon>Archelosauria</taxon>
        <taxon>Testudinata</taxon>
        <taxon>Testudines</taxon>
        <taxon>Cryptodira</taxon>
        <taxon>Durocryptodira</taxon>
        <taxon>Testudinoidea</taxon>
        <taxon>Geoemydidae</taxon>
        <taxon>Geoemydinae</taxon>
        <taxon>Mauremys</taxon>
    </lineage>
</organism>
<evidence type="ECO:0000313" key="2">
    <source>
        <dbReference type="EMBL" id="KAH1183256.1"/>
    </source>
</evidence>
<comment type="caution">
    <text evidence="2">The sequence shown here is derived from an EMBL/GenBank/DDBJ whole genome shotgun (WGS) entry which is preliminary data.</text>
</comment>
<dbReference type="EMBL" id="JAHDVG010000466">
    <property type="protein sequence ID" value="KAH1183256.1"/>
    <property type="molecule type" value="Genomic_DNA"/>
</dbReference>
<keyword evidence="3" id="KW-1185">Reference proteome</keyword>
<evidence type="ECO:0000313" key="3">
    <source>
        <dbReference type="Proteomes" id="UP000827986"/>
    </source>
</evidence>
<proteinExistence type="predicted"/>
<feature type="region of interest" description="Disordered" evidence="1">
    <location>
        <begin position="94"/>
        <end position="132"/>
    </location>
</feature>
<dbReference type="AlphaFoldDB" id="A0A9D4B776"/>
<feature type="compositionally biased region" description="Pro residues" evidence="1">
    <location>
        <begin position="97"/>
        <end position="117"/>
    </location>
</feature>
<accession>A0A9D4B776</accession>
<reference evidence="2" key="1">
    <citation type="submission" date="2021-09" db="EMBL/GenBank/DDBJ databases">
        <title>The genome of Mauremys mutica provides insights into the evolution of semi-aquatic lifestyle.</title>
        <authorList>
            <person name="Gong S."/>
            <person name="Gao Y."/>
        </authorList>
    </citation>
    <scope>NUCLEOTIDE SEQUENCE</scope>
    <source>
        <strain evidence="2">MM-2020</strain>
        <tissue evidence="2">Muscle</tissue>
    </source>
</reference>
<gene>
    <name evidence="2" type="ORF">KIL84_004748</name>
</gene>
<dbReference type="Proteomes" id="UP000827986">
    <property type="component" value="Unassembled WGS sequence"/>
</dbReference>
<protein>
    <submittedName>
        <fullName evidence="2">Uncharacterized protein</fullName>
    </submittedName>
</protein>